<reference evidence="3" key="1">
    <citation type="submission" date="2009-09" db="EMBL/GenBank/DDBJ databases">
        <title>The complete genome of Kribbella flavida DSM 17836.</title>
        <authorList>
            <consortium name="US DOE Joint Genome Institute (JGI-PGF)"/>
            <person name="Lucas S."/>
            <person name="Copeland A."/>
            <person name="Lapidus A."/>
            <person name="Glavina del Rio T."/>
            <person name="Dalin E."/>
            <person name="Tice H."/>
            <person name="Bruce D."/>
            <person name="Goodwin L."/>
            <person name="Pitluck S."/>
            <person name="Kyrpides N."/>
            <person name="Mavromatis K."/>
            <person name="Ivanova N."/>
            <person name="Saunders E."/>
            <person name="Brettin T."/>
            <person name="Detter J.C."/>
            <person name="Han C."/>
            <person name="Larimer F."/>
            <person name="Land M."/>
            <person name="Hauser L."/>
            <person name="Markowitz V."/>
            <person name="Cheng J.-F."/>
            <person name="Hugenholtz P."/>
            <person name="Woyke T."/>
            <person name="Wu D."/>
            <person name="Pukall R."/>
            <person name="Klenk H.-P."/>
            <person name="Eisen J.A."/>
        </authorList>
    </citation>
    <scope>NUCLEOTIDE SEQUENCE [LARGE SCALE GENOMIC DNA]</scope>
    <source>
        <strain evidence="3">DSM 17836 / JCM 10339 / NBRC 14399</strain>
    </source>
</reference>
<feature type="region of interest" description="Disordered" evidence="1">
    <location>
        <begin position="1"/>
        <end position="41"/>
    </location>
</feature>
<dbReference type="AlphaFoldDB" id="D2PW25"/>
<keyword evidence="3" id="KW-1185">Reference proteome</keyword>
<evidence type="ECO:0008006" key="4">
    <source>
        <dbReference type="Google" id="ProtNLM"/>
    </source>
</evidence>
<protein>
    <recommendedName>
        <fullName evidence="4">NTP pyrophosphohydrolase</fullName>
    </recommendedName>
</protein>
<evidence type="ECO:0000313" key="2">
    <source>
        <dbReference type="EMBL" id="ADB29682.1"/>
    </source>
</evidence>
<dbReference type="STRING" id="479435.Kfla_0561"/>
<organism evidence="2 3">
    <name type="scientific">Kribbella flavida (strain DSM 17836 / JCM 10339 / NBRC 14399)</name>
    <dbReference type="NCBI Taxonomy" id="479435"/>
    <lineage>
        <taxon>Bacteria</taxon>
        <taxon>Bacillati</taxon>
        <taxon>Actinomycetota</taxon>
        <taxon>Actinomycetes</taxon>
        <taxon>Propionibacteriales</taxon>
        <taxon>Kribbellaceae</taxon>
        <taxon>Kribbella</taxon>
    </lineage>
</organism>
<dbReference type="Proteomes" id="UP000007967">
    <property type="component" value="Chromosome"/>
</dbReference>
<reference evidence="2 3" key="2">
    <citation type="journal article" date="2010" name="Stand. Genomic Sci.">
        <title>Complete genome sequence of Kribbella flavida type strain (IFO 14399).</title>
        <authorList>
            <person name="Pukall R."/>
            <person name="Lapidus A."/>
            <person name="Glavina Del Rio T."/>
            <person name="Copeland A."/>
            <person name="Tice H."/>
            <person name="Cheng J.-F."/>
            <person name="Lucas S."/>
            <person name="Chen F."/>
            <person name="Nolan M."/>
            <person name="LaButti K."/>
            <person name="Pati A."/>
            <person name="Ivanova N."/>
            <person name="Mavrommatis K."/>
            <person name="Mikhailova N."/>
            <person name="Pitluck S."/>
            <person name="Bruce D."/>
            <person name="Goodwin L."/>
            <person name="Land M."/>
            <person name="Hauser L."/>
            <person name="Chang Y.-J."/>
            <person name="Jeffries C.D."/>
            <person name="Chen A."/>
            <person name="Palaniappan K."/>
            <person name="Chain P."/>
            <person name="Rohde M."/>
            <person name="Goeker M."/>
            <person name="Bristow J."/>
            <person name="Eisen J.A."/>
            <person name="Markowitz V."/>
            <person name="Hugenholtz P."/>
            <person name="Kyrpides N.C."/>
            <person name="Klenk H.-P."/>
            <person name="Brettin T."/>
        </authorList>
    </citation>
    <scope>NUCLEOTIDE SEQUENCE [LARGE SCALE GENOMIC DNA]</scope>
    <source>
        <strain evidence="3">DSM 17836 / JCM 10339 / NBRC 14399</strain>
    </source>
</reference>
<dbReference type="KEGG" id="kfl:Kfla_0561"/>
<dbReference type="HOGENOM" id="CLU_098980_0_0_11"/>
<dbReference type="EMBL" id="CP001736">
    <property type="protein sequence ID" value="ADB29682.1"/>
    <property type="molecule type" value="Genomic_DNA"/>
</dbReference>
<proteinExistence type="predicted"/>
<accession>D2PW25</accession>
<evidence type="ECO:0000313" key="3">
    <source>
        <dbReference type="Proteomes" id="UP000007967"/>
    </source>
</evidence>
<sequence>MKPPPSPTPQTDLVTDPNPDLRPVFLAPTAPTDSTDSTAPTGAVRPLLVVDAANVIGSRPDGWWHDRAGAAHRLLTSLAACLAGPGIHTDIIVILEGAARAAADEPVADTPSTLHVVLAKGSGDDTIVEVVTTALQQHPDRPTTVITADRGLRSRVEPLGAATAGPSHLWSLLD</sequence>
<dbReference type="eggNOG" id="COG0494">
    <property type="taxonomic scope" value="Bacteria"/>
</dbReference>
<evidence type="ECO:0000256" key="1">
    <source>
        <dbReference type="SAM" id="MobiDB-lite"/>
    </source>
</evidence>
<gene>
    <name evidence="2" type="ordered locus">Kfla_0561</name>
</gene>
<name>D2PW25_KRIFD</name>
<feature type="compositionally biased region" description="Polar residues" evidence="1">
    <location>
        <begin position="31"/>
        <end position="40"/>
    </location>
</feature>